<dbReference type="EMBL" id="BPLQ01002332">
    <property type="protein sequence ID" value="GIX91534.1"/>
    <property type="molecule type" value="Genomic_DNA"/>
</dbReference>
<feature type="region of interest" description="Disordered" evidence="1">
    <location>
        <begin position="251"/>
        <end position="284"/>
    </location>
</feature>
<dbReference type="AlphaFoldDB" id="A0AAV4P4G6"/>
<gene>
    <name evidence="2" type="primary">AVEN_266120_1</name>
    <name evidence="2" type="ORF">CDAR_528261</name>
</gene>
<protein>
    <submittedName>
        <fullName evidence="2">Uncharacterized protein</fullName>
    </submittedName>
</protein>
<comment type="caution">
    <text evidence="2">The sequence shown here is derived from an EMBL/GenBank/DDBJ whole genome shotgun (WGS) entry which is preliminary data.</text>
</comment>
<reference evidence="2 3" key="1">
    <citation type="submission" date="2021-06" db="EMBL/GenBank/DDBJ databases">
        <title>Caerostris darwini draft genome.</title>
        <authorList>
            <person name="Kono N."/>
            <person name="Arakawa K."/>
        </authorList>
    </citation>
    <scope>NUCLEOTIDE SEQUENCE [LARGE SCALE GENOMIC DNA]</scope>
</reference>
<name>A0AAV4P4G6_9ARAC</name>
<sequence length="284" mass="32882">MIPKLGYYANNSKEVRKIAQQILFNDTDDIPSQFCDHYETSLCRNVAVTFVQIGAKEYLKCFSENLYLYNKEEEPATSDLDTFSYLGYLIYRYGLNISHQQLFHPWDTPQVFFALHSPFNPINPVFEGVKIKHGYDYTIQIYRAGSPPSRYMETHSGQIVECDIFLKKCQVLKICLELCKKEFFNKCIGCDLGPTMHSTPKDLCNRRHVGCEYSRGSYDYLKSIQDACMRDCRPECVKQFDISRFEPLVSFTTPDDLENDSETKPPDSSNSDDLLQYDANDILE</sequence>
<proteinExistence type="predicted"/>
<evidence type="ECO:0000313" key="2">
    <source>
        <dbReference type="EMBL" id="GIX91534.1"/>
    </source>
</evidence>
<dbReference type="Proteomes" id="UP001054837">
    <property type="component" value="Unassembled WGS sequence"/>
</dbReference>
<organism evidence="2 3">
    <name type="scientific">Caerostris darwini</name>
    <dbReference type="NCBI Taxonomy" id="1538125"/>
    <lineage>
        <taxon>Eukaryota</taxon>
        <taxon>Metazoa</taxon>
        <taxon>Ecdysozoa</taxon>
        <taxon>Arthropoda</taxon>
        <taxon>Chelicerata</taxon>
        <taxon>Arachnida</taxon>
        <taxon>Araneae</taxon>
        <taxon>Araneomorphae</taxon>
        <taxon>Entelegynae</taxon>
        <taxon>Araneoidea</taxon>
        <taxon>Araneidae</taxon>
        <taxon>Caerostris</taxon>
    </lineage>
</organism>
<evidence type="ECO:0000313" key="3">
    <source>
        <dbReference type="Proteomes" id="UP001054837"/>
    </source>
</evidence>
<evidence type="ECO:0000256" key="1">
    <source>
        <dbReference type="SAM" id="MobiDB-lite"/>
    </source>
</evidence>
<accession>A0AAV4P4G6</accession>
<keyword evidence="3" id="KW-1185">Reference proteome</keyword>